<evidence type="ECO:0000313" key="8">
    <source>
        <dbReference type="Proteomes" id="UP000037269"/>
    </source>
</evidence>
<dbReference type="InterPro" id="IPR036390">
    <property type="entry name" value="WH_DNA-bd_sf"/>
</dbReference>
<dbReference type="FunFam" id="1.10.10.10:FF:000001">
    <property type="entry name" value="LysR family transcriptional regulator"/>
    <property type="match status" value="1"/>
</dbReference>
<organism evidence="6 8">
    <name type="scientific">Aneurinibacillus migulanus</name>
    <name type="common">Bacillus migulanus</name>
    <dbReference type="NCBI Taxonomy" id="47500"/>
    <lineage>
        <taxon>Bacteria</taxon>
        <taxon>Bacillati</taxon>
        <taxon>Bacillota</taxon>
        <taxon>Bacilli</taxon>
        <taxon>Bacillales</taxon>
        <taxon>Paenibacillaceae</taxon>
        <taxon>Aneurinibacillus group</taxon>
        <taxon>Aneurinibacillus</taxon>
    </lineage>
</organism>
<dbReference type="Pfam" id="PF00126">
    <property type="entry name" value="HTH_1"/>
    <property type="match status" value="1"/>
</dbReference>
<dbReference type="InterPro" id="IPR005119">
    <property type="entry name" value="LysR_subst-bd"/>
</dbReference>
<dbReference type="OrthoDB" id="8479357at2"/>
<dbReference type="PRINTS" id="PR00039">
    <property type="entry name" value="HTHLYSR"/>
</dbReference>
<keyword evidence="8" id="KW-1185">Reference proteome</keyword>
<feature type="domain" description="HTH lysR-type" evidence="5">
    <location>
        <begin position="1"/>
        <end position="58"/>
    </location>
</feature>
<sequence length="293" mass="33372">MNLEDLYTFSVVAKEQNISKAAEKLNFVQSNITAKIQRLEKEYHTQLFYRHRHGVSLTSTGKTLLHYTEKILQLMEESKKEITYPKFPSGTLTIGAMETTAAVRLPPLLSAYHKKYPEVDLVLQTDSTDQLIKKVINREIEGAFIAGEINHPALDGIDVFEEELVIICNSNHPSNIEDTNYLRKQNIIVFKSGCFYRKVLEDWLRSKGIIPEKMMELNTLEGIAGCVRAGLGISMLTKSVVDERNQNKELVQYPLPHKKGIVTTRYVYHKDSVKTPAFHEFVHMLTSEKCNAG</sequence>
<dbReference type="Proteomes" id="UP000182836">
    <property type="component" value="Unassembled WGS sequence"/>
</dbReference>
<evidence type="ECO:0000313" key="9">
    <source>
        <dbReference type="Proteomes" id="UP000182836"/>
    </source>
</evidence>
<dbReference type="Gene3D" id="1.10.10.10">
    <property type="entry name" value="Winged helix-like DNA-binding domain superfamily/Winged helix DNA-binding domain"/>
    <property type="match status" value="1"/>
</dbReference>
<dbReference type="PANTHER" id="PTHR30126:SF40">
    <property type="entry name" value="HTH-TYPE TRANSCRIPTIONAL REGULATOR GLTR"/>
    <property type="match status" value="1"/>
</dbReference>
<evidence type="ECO:0000313" key="7">
    <source>
        <dbReference type="EMBL" id="SDK40330.1"/>
    </source>
</evidence>
<keyword evidence="4" id="KW-0804">Transcription</keyword>
<keyword evidence="2" id="KW-0805">Transcription regulation</keyword>
<dbReference type="SUPFAM" id="SSF46785">
    <property type="entry name" value="Winged helix' DNA-binding domain"/>
    <property type="match status" value="1"/>
</dbReference>
<evidence type="ECO:0000256" key="1">
    <source>
        <dbReference type="ARBA" id="ARBA00009437"/>
    </source>
</evidence>
<name>A0A0D1XLQ0_ANEMI</name>
<dbReference type="EMBL" id="LGUG01000004">
    <property type="protein sequence ID" value="KON97507.1"/>
    <property type="molecule type" value="Genomic_DNA"/>
</dbReference>
<protein>
    <submittedName>
        <fullName evidence="7">DNA-binding transcriptional regulator, LysR family</fullName>
    </submittedName>
    <submittedName>
        <fullName evidence="6">LysR family transcriptional regulator</fullName>
    </submittedName>
</protein>
<dbReference type="RefSeq" id="WP_043067044.1">
    <property type="nucleotide sequence ID" value="NZ_BJOA01000201.1"/>
</dbReference>
<evidence type="ECO:0000256" key="3">
    <source>
        <dbReference type="ARBA" id="ARBA00023125"/>
    </source>
</evidence>
<dbReference type="STRING" id="47500.AF333_20585"/>
<dbReference type="Proteomes" id="UP000037269">
    <property type="component" value="Unassembled WGS sequence"/>
</dbReference>
<dbReference type="GO" id="GO:0003700">
    <property type="term" value="F:DNA-binding transcription factor activity"/>
    <property type="evidence" value="ECO:0007669"/>
    <property type="project" value="InterPro"/>
</dbReference>
<gene>
    <name evidence="6" type="ORF">AF333_20585</name>
    <name evidence="7" type="ORF">SAMN04487909_1538</name>
</gene>
<dbReference type="InterPro" id="IPR036388">
    <property type="entry name" value="WH-like_DNA-bd_sf"/>
</dbReference>
<comment type="similarity">
    <text evidence="1">Belongs to the LysR transcriptional regulatory family.</text>
</comment>
<dbReference type="SUPFAM" id="SSF53850">
    <property type="entry name" value="Periplasmic binding protein-like II"/>
    <property type="match status" value="1"/>
</dbReference>
<dbReference type="AlphaFoldDB" id="A0A0D1XLQ0"/>
<dbReference type="Pfam" id="PF03466">
    <property type="entry name" value="LysR_substrate"/>
    <property type="match status" value="1"/>
</dbReference>
<dbReference type="PROSITE" id="PS50931">
    <property type="entry name" value="HTH_LYSR"/>
    <property type="match status" value="1"/>
</dbReference>
<evidence type="ECO:0000313" key="6">
    <source>
        <dbReference type="EMBL" id="KON97507.1"/>
    </source>
</evidence>
<dbReference type="EMBL" id="FNED01000053">
    <property type="protein sequence ID" value="SDK40330.1"/>
    <property type="molecule type" value="Genomic_DNA"/>
</dbReference>
<keyword evidence="3 7" id="KW-0238">DNA-binding</keyword>
<dbReference type="PATRIC" id="fig|47500.12.peg.6559"/>
<reference evidence="6 8" key="1">
    <citation type="submission" date="2015-07" db="EMBL/GenBank/DDBJ databases">
        <title>Fjat-14205 dsm 2895.</title>
        <authorList>
            <person name="Liu B."/>
            <person name="Wang J."/>
            <person name="Zhu Y."/>
            <person name="Liu G."/>
            <person name="Chen Q."/>
            <person name="Chen Z."/>
            <person name="Lan J."/>
            <person name="Che J."/>
            <person name="Ge C."/>
            <person name="Shi H."/>
            <person name="Pan Z."/>
            <person name="Liu X."/>
        </authorList>
    </citation>
    <scope>NUCLEOTIDE SEQUENCE [LARGE SCALE GENOMIC DNA]</scope>
    <source>
        <strain evidence="6 8">DSM 2895</strain>
    </source>
</reference>
<dbReference type="PANTHER" id="PTHR30126">
    <property type="entry name" value="HTH-TYPE TRANSCRIPTIONAL REGULATOR"/>
    <property type="match status" value="1"/>
</dbReference>
<dbReference type="GeneID" id="42307551"/>
<evidence type="ECO:0000259" key="5">
    <source>
        <dbReference type="PROSITE" id="PS50931"/>
    </source>
</evidence>
<reference evidence="7 9" key="2">
    <citation type="submission" date="2016-10" db="EMBL/GenBank/DDBJ databases">
        <authorList>
            <person name="de Groot N.N."/>
        </authorList>
    </citation>
    <scope>NUCLEOTIDE SEQUENCE [LARGE SCALE GENOMIC DNA]</scope>
    <source>
        <strain evidence="7 9">DSM 2895</strain>
    </source>
</reference>
<evidence type="ECO:0000256" key="4">
    <source>
        <dbReference type="ARBA" id="ARBA00023163"/>
    </source>
</evidence>
<evidence type="ECO:0000256" key="2">
    <source>
        <dbReference type="ARBA" id="ARBA00023015"/>
    </source>
</evidence>
<dbReference type="CDD" id="cd08442">
    <property type="entry name" value="PBP2_YofA_SoxR_like"/>
    <property type="match status" value="1"/>
</dbReference>
<proteinExistence type="inferred from homology"/>
<dbReference type="Gene3D" id="3.40.190.290">
    <property type="match status" value="1"/>
</dbReference>
<dbReference type="GO" id="GO:0000976">
    <property type="term" value="F:transcription cis-regulatory region binding"/>
    <property type="evidence" value="ECO:0007669"/>
    <property type="project" value="TreeGrafter"/>
</dbReference>
<accession>A0A0D1XLQ0</accession>
<dbReference type="InterPro" id="IPR000847">
    <property type="entry name" value="LysR_HTH_N"/>
</dbReference>